<sequence>MAYSTPMNMRDSKEEIIVPRSFRLLNELERGQKAAVGEGISYGLELGDDISLSKWSCTIFGPPGTTFENRIYSLSIYCGEKYPDVPPEVKFNSKINLQSVDLRGKIIRNNLCIFRSWNRQYTIESILSAIRRDMMQSNNRRLSQPPEGDMY</sequence>
<proteinExistence type="predicted"/>
<protein>
    <submittedName>
        <fullName evidence="2">Ubiquitin conjugating enzyme E2</fullName>
    </submittedName>
</protein>
<dbReference type="EMBL" id="JADAQX010001116">
    <property type="protein sequence ID" value="KAF8818049.1"/>
    <property type="molecule type" value="Genomic_DNA"/>
</dbReference>
<dbReference type="PROSITE" id="PS50127">
    <property type="entry name" value="UBC_2"/>
    <property type="match status" value="1"/>
</dbReference>
<evidence type="ECO:0000259" key="1">
    <source>
        <dbReference type="PROSITE" id="PS50127"/>
    </source>
</evidence>
<feature type="domain" description="UBC core" evidence="1">
    <location>
        <begin position="19"/>
        <end position="151"/>
    </location>
</feature>
<keyword evidence="3" id="KW-1185">Reference proteome</keyword>
<name>A0ABQ7J4L0_9APIC</name>
<dbReference type="Gene3D" id="3.10.110.10">
    <property type="entry name" value="Ubiquitin Conjugating Enzyme"/>
    <property type="match status" value="1"/>
</dbReference>
<evidence type="ECO:0000313" key="2">
    <source>
        <dbReference type="EMBL" id="KAF8818049.1"/>
    </source>
</evidence>
<reference evidence="2 3" key="1">
    <citation type="journal article" date="2020" name="bioRxiv">
        <title>Metabolic contributions of an alphaproteobacterial endosymbiont in the apicomplexan Cardiosporidium cionae.</title>
        <authorList>
            <person name="Hunter E.S."/>
            <person name="Paight C.J."/>
            <person name="Lane C.E."/>
        </authorList>
    </citation>
    <scope>NUCLEOTIDE SEQUENCE [LARGE SCALE GENOMIC DNA]</scope>
    <source>
        <strain evidence="2">ESH_2018</strain>
    </source>
</reference>
<dbReference type="InterPro" id="IPR000608">
    <property type="entry name" value="UBC"/>
</dbReference>
<gene>
    <name evidence="2" type="ORF">IE077_002254</name>
</gene>
<dbReference type="CDD" id="cd23807">
    <property type="entry name" value="UEV_UBE2V"/>
    <property type="match status" value="1"/>
</dbReference>
<dbReference type="PANTHER" id="PTHR24067">
    <property type="entry name" value="UBIQUITIN-CONJUGATING ENZYME E2"/>
    <property type="match status" value="1"/>
</dbReference>
<dbReference type="InterPro" id="IPR050113">
    <property type="entry name" value="Ub_conjugating_enzyme"/>
</dbReference>
<dbReference type="InterPro" id="IPR016135">
    <property type="entry name" value="UBQ-conjugating_enzyme/RWD"/>
</dbReference>
<dbReference type="SUPFAM" id="SSF54495">
    <property type="entry name" value="UBC-like"/>
    <property type="match status" value="1"/>
</dbReference>
<organism evidence="2 3">
    <name type="scientific">Cardiosporidium cionae</name>
    <dbReference type="NCBI Taxonomy" id="476202"/>
    <lineage>
        <taxon>Eukaryota</taxon>
        <taxon>Sar</taxon>
        <taxon>Alveolata</taxon>
        <taxon>Apicomplexa</taxon>
        <taxon>Aconoidasida</taxon>
        <taxon>Nephromycida</taxon>
        <taxon>Cardiosporidium</taxon>
    </lineage>
</organism>
<accession>A0ABQ7J4L0</accession>
<dbReference type="Proteomes" id="UP000823046">
    <property type="component" value="Unassembled WGS sequence"/>
</dbReference>
<evidence type="ECO:0000313" key="3">
    <source>
        <dbReference type="Proteomes" id="UP000823046"/>
    </source>
</evidence>
<dbReference type="SMART" id="SM00212">
    <property type="entry name" value="UBCc"/>
    <property type="match status" value="1"/>
</dbReference>
<dbReference type="Pfam" id="PF00179">
    <property type="entry name" value="UQ_con"/>
    <property type="match status" value="1"/>
</dbReference>
<comment type="caution">
    <text evidence="2">The sequence shown here is derived from an EMBL/GenBank/DDBJ whole genome shotgun (WGS) entry which is preliminary data.</text>
</comment>